<gene>
    <name evidence="1" type="ORF">PTE_01015</name>
</gene>
<dbReference type="PANTHER" id="PTHR41791:SF1">
    <property type="entry name" value="SSL7039 PROTEIN"/>
    <property type="match status" value="1"/>
</dbReference>
<dbReference type="AlphaFoldDB" id="W3VB85"/>
<sequence length="86" mass="9979">MVRDTKAQIAIDRRIIHMELGNFSDHKPLSEGVRELRIDVGPGYRVYYAKSGLTIVLLLCGGDKRKQDADIARACEYWREWKSRNK</sequence>
<keyword evidence="2" id="KW-1185">Reference proteome</keyword>
<reference evidence="1 2" key="1">
    <citation type="submission" date="2013-11" db="EMBL/GenBank/DDBJ databases">
        <title>Elucidation of the Photorhabdus temperata genome and generation of transposon mutant library to identify motility mutants.</title>
        <authorList>
            <person name="Hurst S.G.IV."/>
            <person name="Micheals B."/>
            <person name="Abebe-Akele F."/>
            <person name="Rowedder H."/>
            <person name="Bullock H."/>
            <person name="Jackobeck R."/>
            <person name="Janicki E."/>
            <person name="Tisa L.S."/>
        </authorList>
    </citation>
    <scope>NUCLEOTIDE SEQUENCE [LARGE SCALE GENOMIC DNA]</scope>
    <source>
        <strain evidence="1 2">NC19</strain>
    </source>
</reference>
<dbReference type="PIRSF" id="PIRSF028744">
    <property type="entry name" value="Addict_mod_HI1419"/>
    <property type="match status" value="1"/>
</dbReference>
<name>W3VB85_9GAMM</name>
<dbReference type="OrthoDB" id="9800258at2"/>
<organism evidence="1 2">
    <name type="scientific">Photorhabdus khanii NC19</name>
    <dbReference type="NCBI Taxonomy" id="1004151"/>
    <lineage>
        <taxon>Bacteria</taxon>
        <taxon>Pseudomonadati</taxon>
        <taxon>Pseudomonadota</taxon>
        <taxon>Gammaproteobacteria</taxon>
        <taxon>Enterobacterales</taxon>
        <taxon>Morganellaceae</taxon>
        <taxon>Photorhabdus</taxon>
    </lineage>
</organism>
<evidence type="ECO:0000313" key="2">
    <source>
        <dbReference type="Proteomes" id="UP000018957"/>
    </source>
</evidence>
<comment type="caution">
    <text evidence="1">The sequence shown here is derived from an EMBL/GenBank/DDBJ whole genome shotgun (WGS) entry which is preliminary data.</text>
</comment>
<accession>W3VB85</accession>
<proteinExistence type="predicted"/>
<evidence type="ECO:0000313" key="1">
    <source>
        <dbReference type="EMBL" id="ETS32390.1"/>
    </source>
</evidence>
<dbReference type="NCBIfam" id="TIGR02683">
    <property type="entry name" value="upstrm_HI1419"/>
    <property type="match status" value="1"/>
</dbReference>
<dbReference type="PANTHER" id="PTHR41791">
    <property type="entry name" value="SSL7039 PROTEIN"/>
    <property type="match status" value="1"/>
</dbReference>
<dbReference type="Proteomes" id="UP000018957">
    <property type="component" value="Unassembled WGS sequence"/>
</dbReference>
<dbReference type="InterPro" id="IPR014056">
    <property type="entry name" value="TypeIITA-like_toxin_pred"/>
</dbReference>
<dbReference type="RefSeq" id="WP_081738159.1">
    <property type="nucleotide sequence ID" value="NZ_AYSJ01000004.1"/>
</dbReference>
<protein>
    <submittedName>
        <fullName evidence="1">Putative addiction module killer protein</fullName>
    </submittedName>
</protein>
<dbReference type="EMBL" id="AYSJ01000004">
    <property type="protein sequence ID" value="ETS32390.1"/>
    <property type="molecule type" value="Genomic_DNA"/>
</dbReference>